<evidence type="ECO:0000313" key="4">
    <source>
        <dbReference type="Proteomes" id="UP000308707"/>
    </source>
</evidence>
<name>A0A4U5JRL2_9GAMM</name>
<protein>
    <submittedName>
        <fullName evidence="3">Nucleotidyltransferase family protein</fullName>
    </submittedName>
</protein>
<sequence length="190" mass="19814">MLAAGGSRRLGRPKQLLTRGGETLAHRAARLAAQTSPRRLLVISGAFREEVEKALADLDGESVFNENWESGLAGSLRSAAAALADHDGPVLIVGCDQPALEGAHLAQLLAGAANTGCAATSHGGSPGIPAIVPVAMLREADALSGDRGLGARLRGLPQERVWMLRAAELEFDIDDEDDLRIAVDRGLIDA</sequence>
<dbReference type="PANTHER" id="PTHR43777">
    <property type="entry name" value="MOLYBDENUM COFACTOR CYTIDYLYLTRANSFERASE"/>
    <property type="match status" value="1"/>
</dbReference>
<evidence type="ECO:0000259" key="2">
    <source>
        <dbReference type="Pfam" id="PF12804"/>
    </source>
</evidence>
<accession>A0A4U5JRL2</accession>
<organism evidence="3 4">
    <name type="scientific">Luteimonas gilva</name>
    <dbReference type="NCBI Taxonomy" id="2572684"/>
    <lineage>
        <taxon>Bacteria</taxon>
        <taxon>Pseudomonadati</taxon>
        <taxon>Pseudomonadota</taxon>
        <taxon>Gammaproteobacteria</taxon>
        <taxon>Lysobacterales</taxon>
        <taxon>Lysobacteraceae</taxon>
        <taxon>Luteimonas</taxon>
    </lineage>
</organism>
<evidence type="ECO:0000256" key="1">
    <source>
        <dbReference type="ARBA" id="ARBA00022842"/>
    </source>
</evidence>
<dbReference type="AlphaFoldDB" id="A0A4U5JRL2"/>
<dbReference type="EMBL" id="SZUA01000002">
    <property type="protein sequence ID" value="TKR31138.1"/>
    <property type="molecule type" value="Genomic_DNA"/>
</dbReference>
<dbReference type="Proteomes" id="UP000308707">
    <property type="component" value="Unassembled WGS sequence"/>
</dbReference>
<dbReference type="Pfam" id="PF12804">
    <property type="entry name" value="NTP_transf_3"/>
    <property type="match status" value="1"/>
</dbReference>
<dbReference type="PANTHER" id="PTHR43777:SF1">
    <property type="entry name" value="MOLYBDENUM COFACTOR CYTIDYLYLTRANSFERASE"/>
    <property type="match status" value="1"/>
</dbReference>
<evidence type="ECO:0000313" key="3">
    <source>
        <dbReference type="EMBL" id="TKR31138.1"/>
    </source>
</evidence>
<keyword evidence="4" id="KW-1185">Reference proteome</keyword>
<feature type="domain" description="MobA-like NTP transferase" evidence="2">
    <location>
        <begin position="2"/>
        <end position="154"/>
    </location>
</feature>
<dbReference type="GO" id="GO:0016779">
    <property type="term" value="F:nucleotidyltransferase activity"/>
    <property type="evidence" value="ECO:0007669"/>
    <property type="project" value="UniProtKB-ARBA"/>
</dbReference>
<gene>
    <name evidence="3" type="ORF">FCE95_10405</name>
</gene>
<dbReference type="OrthoDB" id="285216at2"/>
<dbReference type="InterPro" id="IPR025877">
    <property type="entry name" value="MobA-like_NTP_Trfase"/>
</dbReference>
<comment type="caution">
    <text evidence="3">The sequence shown here is derived from an EMBL/GenBank/DDBJ whole genome shotgun (WGS) entry which is preliminary data.</text>
</comment>
<dbReference type="SUPFAM" id="SSF53448">
    <property type="entry name" value="Nucleotide-diphospho-sugar transferases"/>
    <property type="match status" value="1"/>
</dbReference>
<keyword evidence="3" id="KW-0808">Transferase</keyword>
<proteinExistence type="predicted"/>
<dbReference type="InterPro" id="IPR029044">
    <property type="entry name" value="Nucleotide-diphossugar_trans"/>
</dbReference>
<keyword evidence="1" id="KW-0460">Magnesium</keyword>
<reference evidence="3 4" key="1">
    <citation type="submission" date="2019-04" db="EMBL/GenBank/DDBJ databases">
        <title>Reference strain of H23.</title>
        <authorList>
            <person name="Luo X."/>
        </authorList>
    </citation>
    <scope>NUCLEOTIDE SEQUENCE [LARGE SCALE GENOMIC DNA]</scope>
    <source>
        <strain evidence="3 4">H23</strain>
    </source>
</reference>
<dbReference type="Gene3D" id="3.90.550.10">
    <property type="entry name" value="Spore Coat Polysaccharide Biosynthesis Protein SpsA, Chain A"/>
    <property type="match status" value="1"/>
</dbReference>